<proteinExistence type="inferred from homology"/>
<feature type="compositionally biased region" description="Basic and acidic residues" evidence="4">
    <location>
        <begin position="38"/>
        <end position="67"/>
    </location>
</feature>
<keyword evidence="6" id="KW-1185">Reference proteome</keyword>
<dbReference type="InParanoid" id="A0A3P8VIE8"/>
<name>A0A3P8VIE8_CYNSE</name>
<dbReference type="STRING" id="244447.ENSCSEP00000014107"/>
<evidence type="ECO:0000256" key="2">
    <source>
        <dbReference type="ARBA" id="ARBA00023054"/>
    </source>
</evidence>
<feature type="coiled-coil region" evidence="3">
    <location>
        <begin position="189"/>
        <end position="265"/>
    </location>
</feature>
<accession>A0A3P8VIE8</accession>
<reference evidence="5 6" key="1">
    <citation type="journal article" date="2014" name="Nat. Genet.">
        <title>Whole-genome sequence of a flatfish provides insights into ZW sex chromosome evolution and adaptation to a benthic lifestyle.</title>
        <authorList>
            <person name="Chen S."/>
            <person name="Zhang G."/>
            <person name="Shao C."/>
            <person name="Huang Q."/>
            <person name="Liu G."/>
            <person name="Zhang P."/>
            <person name="Song W."/>
            <person name="An N."/>
            <person name="Chalopin D."/>
            <person name="Volff J.N."/>
            <person name="Hong Y."/>
            <person name="Li Q."/>
            <person name="Sha Z."/>
            <person name="Zhou H."/>
            <person name="Xie M."/>
            <person name="Yu Q."/>
            <person name="Liu Y."/>
            <person name="Xiang H."/>
            <person name="Wang N."/>
            <person name="Wu K."/>
            <person name="Yang C."/>
            <person name="Zhou Q."/>
            <person name="Liao X."/>
            <person name="Yang L."/>
            <person name="Hu Q."/>
            <person name="Zhang J."/>
            <person name="Meng L."/>
            <person name="Jin L."/>
            <person name="Tian Y."/>
            <person name="Lian J."/>
            <person name="Yang J."/>
            <person name="Miao G."/>
            <person name="Liu S."/>
            <person name="Liang Z."/>
            <person name="Yan F."/>
            <person name="Li Y."/>
            <person name="Sun B."/>
            <person name="Zhang H."/>
            <person name="Zhang J."/>
            <person name="Zhu Y."/>
            <person name="Du M."/>
            <person name="Zhao Y."/>
            <person name="Schartl M."/>
            <person name="Tang Q."/>
            <person name="Wang J."/>
        </authorList>
    </citation>
    <scope>NUCLEOTIDE SEQUENCE</scope>
</reference>
<dbReference type="PANTHER" id="PTHR19212">
    <property type="entry name" value="LEUCINE RICH REPEAT IN FLII INTERACTING PROTEIN"/>
    <property type="match status" value="1"/>
</dbReference>
<evidence type="ECO:0000256" key="1">
    <source>
        <dbReference type="ARBA" id="ARBA00008275"/>
    </source>
</evidence>
<dbReference type="Proteomes" id="UP000265120">
    <property type="component" value="Chromosome 14"/>
</dbReference>
<feature type="region of interest" description="Disordered" evidence="4">
    <location>
        <begin position="342"/>
        <end position="417"/>
    </location>
</feature>
<sequence length="552" mass="62487">MGTQGPGRKRIPNRERLSAEDDALNQVVREAEARLAAKRAARAEARDIRMKELEKHQHREEDSEHYSRLPRRHTSVSDDEEKMSVGSRSSFRPSDYSSFLGSSSRASSRASSARASPVVEDRGDRDFLDKASRTASTLSTATLASLGGASSRRGSCDTNFSVETEASVRDMKDALVETEEKYRKAMVFNAQLHNQKSALMYQVDALKEELMDLEEELWEERRRHDHALKEFEQERASHNLMMYTFKDMKESLRRTEELLRKHQDVIVSPDVTLNQESELVDGVQDCNITEEAEHRGRESMLGQSYALCPAEGTKPPLDQTNGHFTKCTLNSAERVERAEQFQNVKNPLTSTFQQEEETSSEDSSSLQSRGDNSEGQSPEDEDKKHYNPLVFANSPDLRGENKTSESGPDRPAGGNRLGTHLEVKKIQEYDQNPKDRHSSPFHREVHKNWIFLEKLIQDLMKGFVENQSSLVQIWKLFDEMSGLLSLWIPEVQHMVKTAAEKVLDFQSPLDTIRTQLLAASGETQKDLGTSSSLKVNEEASEPQVQPPDACED</sequence>
<feature type="region of interest" description="Disordered" evidence="4">
    <location>
        <begin position="520"/>
        <end position="552"/>
    </location>
</feature>
<reference evidence="5" key="2">
    <citation type="submission" date="2025-08" db="UniProtKB">
        <authorList>
            <consortium name="Ensembl"/>
        </authorList>
    </citation>
    <scope>IDENTIFICATION</scope>
</reference>
<evidence type="ECO:0000313" key="5">
    <source>
        <dbReference type="Ensembl" id="ENSCSEP00000014107.1"/>
    </source>
</evidence>
<evidence type="ECO:0000256" key="3">
    <source>
        <dbReference type="SAM" id="Coils"/>
    </source>
</evidence>
<dbReference type="GeneTree" id="ENSGT00530000063564"/>
<dbReference type="GO" id="GO:0000981">
    <property type="term" value="F:DNA-binding transcription factor activity, RNA polymerase II-specific"/>
    <property type="evidence" value="ECO:0007669"/>
    <property type="project" value="TreeGrafter"/>
</dbReference>
<dbReference type="Gene3D" id="1.20.5.4090">
    <property type="match status" value="1"/>
</dbReference>
<keyword evidence="2 3" id="KW-0175">Coiled coil</keyword>
<feature type="region of interest" description="Disordered" evidence="4">
    <location>
        <begin position="38"/>
        <end position="127"/>
    </location>
</feature>
<dbReference type="PANTHER" id="PTHR19212:SF5">
    <property type="entry name" value="LEUCINE-RICH REPEAT FLIGHTLESS-INTERACTING PROTEIN 1"/>
    <property type="match status" value="1"/>
</dbReference>
<feature type="compositionally biased region" description="Low complexity" evidence="4">
    <location>
        <begin position="87"/>
        <end position="116"/>
    </location>
</feature>
<evidence type="ECO:0000313" key="6">
    <source>
        <dbReference type="Proteomes" id="UP000265120"/>
    </source>
</evidence>
<dbReference type="Pfam" id="PF09738">
    <property type="entry name" value="LRRFIP"/>
    <property type="match status" value="2"/>
</dbReference>
<dbReference type="GO" id="GO:0000978">
    <property type="term" value="F:RNA polymerase II cis-regulatory region sequence-specific DNA binding"/>
    <property type="evidence" value="ECO:0007669"/>
    <property type="project" value="TreeGrafter"/>
</dbReference>
<reference evidence="5" key="3">
    <citation type="submission" date="2025-09" db="UniProtKB">
        <authorList>
            <consortium name="Ensembl"/>
        </authorList>
    </citation>
    <scope>IDENTIFICATION</scope>
</reference>
<dbReference type="AlphaFoldDB" id="A0A3P8VIE8"/>
<comment type="similarity">
    <text evidence="1">Belongs to the LRRFIP family.</text>
</comment>
<dbReference type="Ensembl" id="ENSCSET00000014273.1">
    <property type="protein sequence ID" value="ENSCSEP00000014107.1"/>
    <property type="gene ID" value="ENSCSEG00000009064.1"/>
</dbReference>
<feature type="region of interest" description="Disordered" evidence="4">
    <location>
        <begin position="1"/>
        <end position="22"/>
    </location>
</feature>
<evidence type="ECO:0000256" key="4">
    <source>
        <dbReference type="SAM" id="MobiDB-lite"/>
    </source>
</evidence>
<protein>
    <submittedName>
        <fullName evidence="5">Leucine-rich repeat flightless-interacting protein 2-like</fullName>
    </submittedName>
</protein>
<dbReference type="InterPro" id="IPR019139">
    <property type="entry name" value="LRRFIP1/2"/>
</dbReference>
<organism evidence="5 6">
    <name type="scientific">Cynoglossus semilaevis</name>
    <name type="common">Tongue sole</name>
    <dbReference type="NCBI Taxonomy" id="244447"/>
    <lineage>
        <taxon>Eukaryota</taxon>
        <taxon>Metazoa</taxon>
        <taxon>Chordata</taxon>
        <taxon>Craniata</taxon>
        <taxon>Vertebrata</taxon>
        <taxon>Euteleostomi</taxon>
        <taxon>Actinopterygii</taxon>
        <taxon>Neopterygii</taxon>
        <taxon>Teleostei</taxon>
        <taxon>Neoteleostei</taxon>
        <taxon>Acanthomorphata</taxon>
        <taxon>Carangaria</taxon>
        <taxon>Pleuronectiformes</taxon>
        <taxon>Pleuronectoidei</taxon>
        <taxon>Cynoglossidae</taxon>
        <taxon>Cynoglossinae</taxon>
        <taxon>Cynoglossus</taxon>
    </lineage>
</organism>